<dbReference type="InterPro" id="IPR029050">
    <property type="entry name" value="Immunoprotect_excell_Ig-like"/>
</dbReference>
<accession>A0A5C8HLU5</accession>
<keyword evidence="3" id="KW-1185">Reference proteome</keyword>
<dbReference type="RefSeq" id="WP_147825542.1">
    <property type="nucleotide sequence ID" value="NZ_BAAARG010000002.1"/>
</dbReference>
<organism evidence="2 3">
    <name type="scientific">Microbacterium mitrae</name>
    <dbReference type="NCBI Taxonomy" id="664640"/>
    <lineage>
        <taxon>Bacteria</taxon>
        <taxon>Bacillati</taxon>
        <taxon>Actinomycetota</taxon>
        <taxon>Actinomycetes</taxon>
        <taxon>Micrococcales</taxon>
        <taxon>Microbacteriaceae</taxon>
        <taxon>Microbacterium</taxon>
    </lineage>
</organism>
<sequence>MKTALTWTIAAALMVGAWLVSLAVPNEVAWRDGYAVTGALGEEISDRNMSVTVHGVSIASIVTEGSDSRARSDDAQWVVIKLSAQALTDETEASLTHATLTVNGDEYRPSDRLRNGMERSTLSIAAPAEGFLVFEIPEPYAGATAELRLGARWDVDNADTYLSFTVDLAEAQRVAMMAIEPKSVGY</sequence>
<protein>
    <submittedName>
        <fullName evidence="2">DUF4352 domain-containing protein</fullName>
    </submittedName>
</protein>
<dbReference type="Gene3D" id="2.60.40.1240">
    <property type="match status" value="1"/>
</dbReference>
<keyword evidence="1" id="KW-0732">Signal</keyword>
<evidence type="ECO:0000313" key="3">
    <source>
        <dbReference type="Proteomes" id="UP000321196"/>
    </source>
</evidence>
<evidence type="ECO:0000313" key="2">
    <source>
        <dbReference type="EMBL" id="TXK04407.1"/>
    </source>
</evidence>
<evidence type="ECO:0000256" key="1">
    <source>
        <dbReference type="ARBA" id="ARBA00022729"/>
    </source>
</evidence>
<dbReference type="Proteomes" id="UP000321196">
    <property type="component" value="Unassembled WGS sequence"/>
</dbReference>
<dbReference type="AlphaFoldDB" id="A0A5C8HLU5"/>
<gene>
    <name evidence="2" type="ORF">FVP60_06790</name>
</gene>
<comment type="caution">
    <text evidence="2">The sequence shown here is derived from an EMBL/GenBank/DDBJ whole genome shotgun (WGS) entry which is preliminary data.</text>
</comment>
<proteinExistence type="predicted"/>
<dbReference type="EMBL" id="VRSW01000002">
    <property type="protein sequence ID" value="TXK04407.1"/>
    <property type="molecule type" value="Genomic_DNA"/>
</dbReference>
<name>A0A5C8HLU5_9MICO</name>
<reference evidence="2 3" key="1">
    <citation type="submission" date="2019-08" db="EMBL/GenBank/DDBJ databases">
        <authorList>
            <person name="Dong K."/>
        </authorList>
    </citation>
    <scope>NUCLEOTIDE SEQUENCE [LARGE SCALE GENOMIC DNA]</scope>
    <source>
        <strain evidence="2 3">M4-8</strain>
    </source>
</reference>